<dbReference type="InterPro" id="IPR029063">
    <property type="entry name" value="SAM-dependent_MTases_sf"/>
</dbReference>
<sequence>MTDFILFLRRFVSQPNQVGSVIPSSRFLSKRMMEAVQWDEARAIVELGPGTGVFTKDILQKKRPDATFFVIERDAEFQEILRSRFPGLIVEDEAQKLRDYLQEQGLAKVDAIVSSLPFAVFPEQLRNEILQAIMDSLDDDGVFVTYQYSLQMKGMLSSLFEQVEVGFTPFNIPPAFVYTCRKHAKPK</sequence>
<protein>
    <submittedName>
        <fullName evidence="2">Phospholipid methyltransferase</fullName>
    </submittedName>
</protein>
<evidence type="ECO:0000313" key="2">
    <source>
        <dbReference type="EMBL" id="RNB92290.1"/>
    </source>
</evidence>
<comment type="caution">
    <text evidence="2">The sequence shown here is derived from an EMBL/GenBank/DDBJ whole genome shotgun (WGS) entry which is preliminary data.</text>
</comment>
<dbReference type="RefSeq" id="WP_122915996.1">
    <property type="nucleotide sequence ID" value="NZ_RHHQ01000003.1"/>
</dbReference>
<dbReference type="EMBL" id="RHHQ01000003">
    <property type="protein sequence ID" value="RNB92290.1"/>
    <property type="molecule type" value="Genomic_DNA"/>
</dbReference>
<proteinExistence type="predicted"/>
<dbReference type="InterPro" id="IPR007848">
    <property type="entry name" value="Small_mtfrase_dom"/>
</dbReference>
<reference evidence="2 3" key="1">
    <citation type="submission" date="2018-10" db="EMBL/GenBank/DDBJ databases">
        <title>Phylogenomics of Brevibacillus.</title>
        <authorList>
            <person name="Dunlap C."/>
        </authorList>
    </citation>
    <scope>NUCLEOTIDE SEQUENCE [LARGE SCALE GENOMIC DNA]</scope>
    <source>
        <strain evidence="2 3">JCM 15716</strain>
    </source>
</reference>
<dbReference type="SUPFAM" id="SSF53335">
    <property type="entry name" value="S-adenosyl-L-methionine-dependent methyltransferases"/>
    <property type="match status" value="1"/>
</dbReference>
<dbReference type="Proteomes" id="UP000271031">
    <property type="component" value="Unassembled WGS sequence"/>
</dbReference>
<accession>A0A3M8DVU7</accession>
<keyword evidence="2" id="KW-0489">Methyltransferase</keyword>
<gene>
    <name evidence="2" type="ORF">EDM56_00900</name>
</gene>
<organism evidence="2 3">
    <name type="scientific">Brevibacillus fluminis</name>
    <dbReference type="NCBI Taxonomy" id="511487"/>
    <lineage>
        <taxon>Bacteria</taxon>
        <taxon>Bacillati</taxon>
        <taxon>Bacillota</taxon>
        <taxon>Bacilli</taxon>
        <taxon>Bacillales</taxon>
        <taxon>Paenibacillaceae</taxon>
        <taxon>Brevibacillus</taxon>
    </lineage>
</organism>
<dbReference type="OrthoDB" id="9805585at2"/>
<evidence type="ECO:0000313" key="3">
    <source>
        <dbReference type="Proteomes" id="UP000271031"/>
    </source>
</evidence>
<dbReference type="GO" id="GO:0000179">
    <property type="term" value="F:rRNA (adenine-N6,N6-)-dimethyltransferase activity"/>
    <property type="evidence" value="ECO:0007669"/>
    <property type="project" value="InterPro"/>
</dbReference>
<keyword evidence="3" id="KW-1185">Reference proteome</keyword>
<keyword evidence="2" id="KW-0808">Transferase</keyword>
<dbReference type="PROSITE" id="PS01131">
    <property type="entry name" value="RRNA_A_DIMETH"/>
    <property type="match status" value="1"/>
</dbReference>
<feature type="domain" description="Methyltransferase small" evidence="1">
    <location>
        <begin position="30"/>
        <end position="165"/>
    </location>
</feature>
<dbReference type="CDD" id="cd02440">
    <property type="entry name" value="AdoMet_MTases"/>
    <property type="match status" value="1"/>
</dbReference>
<dbReference type="Pfam" id="PF05175">
    <property type="entry name" value="MTS"/>
    <property type="match status" value="1"/>
</dbReference>
<evidence type="ECO:0000259" key="1">
    <source>
        <dbReference type="Pfam" id="PF05175"/>
    </source>
</evidence>
<dbReference type="InterPro" id="IPR020596">
    <property type="entry name" value="rRNA_Ade_Mease_Trfase_CS"/>
</dbReference>
<dbReference type="Gene3D" id="3.40.50.150">
    <property type="entry name" value="Vaccinia Virus protein VP39"/>
    <property type="match status" value="1"/>
</dbReference>
<dbReference type="AlphaFoldDB" id="A0A3M8DVU7"/>
<name>A0A3M8DVU7_9BACL</name>